<dbReference type="EMBL" id="VLKW01000002">
    <property type="protein sequence ID" value="TWI50212.1"/>
    <property type="molecule type" value="Genomic_DNA"/>
</dbReference>
<dbReference type="InterPro" id="IPR052176">
    <property type="entry name" value="Glycosyl_Hydrlase_43_Enz"/>
</dbReference>
<reference evidence="8 9" key="1">
    <citation type="journal article" date="2015" name="Stand. Genomic Sci.">
        <title>Genomic Encyclopedia of Bacterial and Archaeal Type Strains, Phase III: the genomes of soil and plant-associated and newly described type strains.</title>
        <authorList>
            <person name="Whitman W.B."/>
            <person name="Woyke T."/>
            <person name="Klenk H.P."/>
            <person name="Zhou Y."/>
            <person name="Lilburn T.G."/>
            <person name="Beck B.J."/>
            <person name="De Vos P."/>
            <person name="Vandamme P."/>
            <person name="Eisen J.A."/>
            <person name="Garrity G."/>
            <person name="Hugenholtz P."/>
            <person name="Kyrpides N.C."/>
        </authorList>
    </citation>
    <scope>NUCLEOTIDE SEQUENCE [LARGE SCALE GENOMIC DNA]</scope>
    <source>
        <strain evidence="8 9">CGMCC 1.10685</strain>
    </source>
</reference>
<dbReference type="PANTHER" id="PTHR43772">
    <property type="entry name" value="ENDO-1,4-BETA-XYLANASE"/>
    <property type="match status" value="1"/>
</dbReference>
<sequence>MSFLSRMGARSAPPLPLRFTLSFALSFAVLSGLCAPVATLAANPIVTDIFTADPTVLVDGPRLYLYTGRDETRDGEQGYKMHEWRVYSTCDMAHWQDHGVAATYRVFAWAKGDAFAADVVKHQGKYYLYAPVKHAGIKGMAIGVAVADAPTGPFTDARGTALVTNDMTRETPNDWDDIDPAVFVDDDGQAYLYFGNKVLKYAKLKPNMIELAGPIQTVGLFNFEEAPYLHKRGGVYYLSYASGLPEVIAYATGPSPTGPWTYRGVIMDKNKVTHTIHQAFAHFNGKSYLFYHNEALSNADFRRSVAVEEFSYGPAGEIPFVRQTTAGPQANPAAGCAAR</sequence>
<feature type="site" description="Important for catalytic activity, responsible for pKa modulation of the active site Glu and correct orientation of both the proton donor and substrate" evidence="6">
    <location>
        <position position="179"/>
    </location>
</feature>
<dbReference type="CDD" id="cd18618">
    <property type="entry name" value="GH43_Xsa43E-like"/>
    <property type="match status" value="1"/>
</dbReference>
<keyword evidence="2" id="KW-0624">Polysaccharide degradation</keyword>
<gene>
    <name evidence="8" type="ORF">IP92_01441</name>
</gene>
<evidence type="ECO:0000256" key="1">
    <source>
        <dbReference type="ARBA" id="ARBA00009865"/>
    </source>
</evidence>
<dbReference type="InterPro" id="IPR006710">
    <property type="entry name" value="Glyco_hydro_43"/>
</dbReference>
<keyword evidence="2" id="KW-0858">Xylan degradation</keyword>
<evidence type="ECO:0000313" key="8">
    <source>
        <dbReference type="EMBL" id="TWI50212.1"/>
    </source>
</evidence>
<dbReference type="GO" id="GO:0045493">
    <property type="term" value="P:xylan catabolic process"/>
    <property type="evidence" value="ECO:0007669"/>
    <property type="project" value="UniProtKB-KW"/>
</dbReference>
<proteinExistence type="inferred from homology"/>
<name>A0A562Q0J6_9BURK</name>
<dbReference type="PANTHER" id="PTHR43772:SF2">
    <property type="entry name" value="PUTATIVE (AFU_ORTHOLOGUE AFUA_2G04480)-RELATED"/>
    <property type="match status" value="1"/>
</dbReference>
<evidence type="ECO:0000313" key="9">
    <source>
        <dbReference type="Proteomes" id="UP000315112"/>
    </source>
</evidence>
<evidence type="ECO:0000256" key="7">
    <source>
        <dbReference type="RuleBase" id="RU361187"/>
    </source>
</evidence>
<protein>
    <submittedName>
        <fullName evidence="8">Glycosyl hydrolase family 43</fullName>
    </submittedName>
</protein>
<dbReference type="Gene3D" id="2.115.10.20">
    <property type="entry name" value="Glycosyl hydrolase domain, family 43"/>
    <property type="match status" value="1"/>
</dbReference>
<keyword evidence="3 7" id="KW-0378">Hydrolase</keyword>
<dbReference type="GO" id="GO:0004553">
    <property type="term" value="F:hydrolase activity, hydrolyzing O-glycosyl compounds"/>
    <property type="evidence" value="ECO:0007669"/>
    <property type="project" value="InterPro"/>
</dbReference>
<evidence type="ECO:0000256" key="6">
    <source>
        <dbReference type="PIRSR" id="PIRSR606710-2"/>
    </source>
</evidence>
<accession>A0A562Q0J6</accession>
<organism evidence="8 9">
    <name type="scientific">Pseudoduganella flava</name>
    <dbReference type="NCBI Taxonomy" id="871742"/>
    <lineage>
        <taxon>Bacteria</taxon>
        <taxon>Pseudomonadati</taxon>
        <taxon>Pseudomonadota</taxon>
        <taxon>Betaproteobacteria</taxon>
        <taxon>Burkholderiales</taxon>
        <taxon>Oxalobacteraceae</taxon>
        <taxon>Telluria group</taxon>
        <taxon>Pseudoduganella</taxon>
    </lineage>
</organism>
<dbReference type="AlphaFoldDB" id="A0A562Q0J6"/>
<keyword evidence="5 7" id="KW-0326">Glycosidase</keyword>
<evidence type="ECO:0000256" key="5">
    <source>
        <dbReference type="ARBA" id="ARBA00023295"/>
    </source>
</evidence>
<evidence type="ECO:0000256" key="3">
    <source>
        <dbReference type="ARBA" id="ARBA00022801"/>
    </source>
</evidence>
<keyword evidence="4" id="KW-0119">Carbohydrate metabolism</keyword>
<dbReference type="Proteomes" id="UP000315112">
    <property type="component" value="Unassembled WGS sequence"/>
</dbReference>
<evidence type="ECO:0000256" key="2">
    <source>
        <dbReference type="ARBA" id="ARBA00022651"/>
    </source>
</evidence>
<evidence type="ECO:0000256" key="4">
    <source>
        <dbReference type="ARBA" id="ARBA00023277"/>
    </source>
</evidence>
<dbReference type="SUPFAM" id="SSF75005">
    <property type="entry name" value="Arabinanase/levansucrase/invertase"/>
    <property type="match status" value="1"/>
</dbReference>
<dbReference type="Pfam" id="PF04616">
    <property type="entry name" value="Glyco_hydro_43"/>
    <property type="match status" value="1"/>
</dbReference>
<comment type="caution">
    <text evidence="8">The sequence shown here is derived from an EMBL/GenBank/DDBJ whole genome shotgun (WGS) entry which is preliminary data.</text>
</comment>
<dbReference type="RefSeq" id="WP_229418669.1">
    <property type="nucleotide sequence ID" value="NZ_CP046904.1"/>
</dbReference>
<comment type="similarity">
    <text evidence="1 7">Belongs to the glycosyl hydrolase 43 family.</text>
</comment>
<dbReference type="InterPro" id="IPR023296">
    <property type="entry name" value="Glyco_hydro_beta-prop_sf"/>
</dbReference>